<dbReference type="GO" id="GO:0016887">
    <property type="term" value="F:ATP hydrolysis activity"/>
    <property type="evidence" value="ECO:0007669"/>
    <property type="project" value="InterPro"/>
</dbReference>
<evidence type="ECO:0000313" key="3">
    <source>
        <dbReference type="EMBL" id="PVG83173.1"/>
    </source>
</evidence>
<name>A0A2T8FBU6_9ACTN</name>
<reference evidence="3 4" key="1">
    <citation type="submission" date="2018-04" db="EMBL/GenBank/DDBJ databases">
        <title>Genome of Nocardioides gansuensis WSJ-1.</title>
        <authorList>
            <person name="Wu S."/>
            <person name="Wang G."/>
        </authorList>
    </citation>
    <scope>NUCLEOTIDE SEQUENCE [LARGE SCALE GENOMIC DNA]</scope>
    <source>
        <strain evidence="3 4">WSJ-1</strain>
    </source>
</reference>
<sequence>MSRKRQRKPSNLSRRGHDHWAIAPACWPSLCRSGHTSARAVKVGRPGNPHTPQVPEVAGSNPAPATEKWPVTCGNADRGPLVFRSISACVALCDPKPPREGHGHPGAPTTAVAVENLADHSNSVATTFNDLSPEAVQIEAHREHATAPVTSGGSGLVKVDPRTQSTPMNPASRPGAGSTFEHVDPTSGSEPAELRAMGSSRHEKVVGHLPLEINEMVGRRQETAEIRQIMASHRLVTVTGPGGIGKTRTALHVARSARRTFADGAWFVELGSLRDPSLVGQVVLEALKVPDSSTRDPVTVLIEYLRGRETLLVVDNCEHLVVGVARLVDAVLREVSGVQVLATSRQPLGVPGEATYRLAPLPVPAEEFADVPQVSGFASIELFAARARAALGSFEVDASNIRDVVRLCTTLEALPLALELAASRLKVMTIDDLLRRLDDRFTMLKGSSTVGAPRHQTLLAAVAWSHDLCTPAEKLLWRRASVFTGGFDLNAAEEVCSGGDLPRDQVLDALLGLVDKSVVVNEQGDGRVRFRMLATLREFGSECLAEAGELESLRAAHCAWTSGMLAEAAAEWFGPGQAEWTASLRLAQSDIRAALEFCATHPDYARVGQRMAGESWFHWIAGEYLSEGRLWLERLLAADTRPSVERALALRTAAGVSALQGDTGRADQAAAECEQLASDLARPDLVAYGVHMRALSAFFANRAAEAEDLFLRARTLYADFTVSEAWRLLLLVHYGSMHALQGDLQVAAGLFEETHSRSEENGDQWARSYAVWGRGMVSFHAGELEEAETSLLRSIEMKRPFHDLLGLALALDALAWVLAAKGQALRAAQLVGAASWLWSTFGIDLFGSEFFTAQRAQCEAAARQALGDPAYVEAVRQGASASLDDTLGELVDHEPAHRVPRRTESLLTRREQEVAALVAEGLTNQEIADRLVISTRTAEAHVEHVLRKMDFRSRTQIATWYATRID</sequence>
<dbReference type="PRINTS" id="PR00364">
    <property type="entry name" value="DISEASERSIST"/>
</dbReference>
<dbReference type="InterPro" id="IPR027417">
    <property type="entry name" value="P-loop_NTPase"/>
</dbReference>
<feature type="domain" description="HTH luxR-type" evidence="2">
    <location>
        <begin position="900"/>
        <end position="965"/>
    </location>
</feature>
<gene>
    <name evidence="3" type="ORF">DDE18_07630</name>
</gene>
<dbReference type="PRINTS" id="PR00038">
    <property type="entry name" value="HTHLUXR"/>
</dbReference>
<dbReference type="PANTHER" id="PTHR47691:SF3">
    <property type="entry name" value="HTH-TYPE TRANSCRIPTIONAL REGULATOR RV0890C-RELATED"/>
    <property type="match status" value="1"/>
</dbReference>
<dbReference type="GO" id="GO:0003677">
    <property type="term" value="F:DNA binding"/>
    <property type="evidence" value="ECO:0007669"/>
    <property type="project" value="InterPro"/>
</dbReference>
<dbReference type="SUPFAM" id="SSF46894">
    <property type="entry name" value="C-terminal effector domain of the bipartite response regulators"/>
    <property type="match status" value="1"/>
</dbReference>
<protein>
    <submittedName>
        <fullName evidence="3">LuxR family transcriptional regulator</fullName>
    </submittedName>
</protein>
<keyword evidence="4" id="KW-1185">Reference proteome</keyword>
<dbReference type="PANTHER" id="PTHR47691">
    <property type="entry name" value="REGULATOR-RELATED"/>
    <property type="match status" value="1"/>
</dbReference>
<dbReference type="EMBL" id="QDGZ01000003">
    <property type="protein sequence ID" value="PVG83173.1"/>
    <property type="molecule type" value="Genomic_DNA"/>
</dbReference>
<proteinExistence type="predicted"/>
<evidence type="ECO:0000313" key="4">
    <source>
        <dbReference type="Proteomes" id="UP000246018"/>
    </source>
</evidence>
<dbReference type="SUPFAM" id="SSF48452">
    <property type="entry name" value="TPR-like"/>
    <property type="match status" value="1"/>
</dbReference>
<organism evidence="3 4">
    <name type="scientific">Nocardioides gansuensis</name>
    <dbReference type="NCBI Taxonomy" id="2138300"/>
    <lineage>
        <taxon>Bacteria</taxon>
        <taxon>Bacillati</taxon>
        <taxon>Actinomycetota</taxon>
        <taxon>Actinomycetes</taxon>
        <taxon>Propionibacteriales</taxon>
        <taxon>Nocardioidaceae</taxon>
        <taxon>Nocardioides</taxon>
    </lineage>
</organism>
<dbReference type="InterPro" id="IPR058852">
    <property type="entry name" value="HTH_77"/>
</dbReference>
<dbReference type="Pfam" id="PF25872">
    <property type="entry name" value="HTH_77"/>
    <property type="match status" value="1"/>
</dbReference>
<dbReference type="Gene3D" id="3.40.50.300">
    <property type="entry name" value="P-loop containing nucleotide triphosphate hydrolases"/>
    <property type="match status" value="1"/>
</dbReference>
<comment type="caution">
    <text evidence="3">The sequence shown here is derived from an EMBL/GenBank/DDBJ whole genome shotgun (WGS) entry which is preliminary data.</text>
</comment>
<dbReference type="InterPro" id="IPR036388">
    <property type="entry name" value="WH-like_DNA-bd_sf"/>
</dbReference>
<dbReference type="Pfam" id="PF00196">
    <property type="entry name" value="GerE"/>
    <property type="match status" value="1"/>
</dbReference>
<accession>A0A2T8FBU6</accession>
<dbReference type="InterPro" id="IPR000792">
    <property type="entry name" value="Tscrpt_reg_LuxR_C"/>
</dbReference>
<feature type="region of interest" description="Disordered" evidence="1">
    <location>
        <begin position="161"/>
        <end position="193"/>
    </location>
</feature>
<dbReference type="Pfam" id="PF13401">
    <property type="entry name" value="AAA_22"/>
    <property type="match status" value="1"/>
</dbReference>
<evidence type="ECO:0000259" key="2">
    <source>
        <dbReference type="PROSITE" id="PS50043"/>
    </source>
</evidence>
<dbReference type="AlphaFoldDB" id="A0A2T8FBU6"/>
<evidence type="ECO:0000256" key="1">
    <source>
        <dbReference type="SAM" id="MobiDB-lite"/>
    </source>
</evidence>
<dbReference type="InterPro" id="IPR011990">
    <property type="entry name" value="TPR-like_helical_dom_sf"/>
</dbReference>
<dbReference type="Gene3D" id="1.25.40.10">
    <property type="entry name" value="Tetratricopeptide repeat domain"/>
    <property type="match status" value="1"/>
</dbReference>
<dbReference type="GO" id="GO:0006355">
    <property type="term" value="P:regulation of DNA-templated transcription"/>
    <property type="evidence" value="ECO:0007669"/>
    <property type="project" value="InterPro"/>
</dbReference>
<feature type="region of interest" description="Disordered" evidence="1">
    <location>
        <begin position="41"/>
        <end position="63"/>
    </location>
</feature>
<dbReference type="InterPro" id="IPR016032">
    <property type="entry name" value="Sig_transdc_resp-reg_C-effctor"/>
</dbReference>
<dbReference type="SMART" id="SM00421">
    <property type="entry name" value="HTH_LUXR"/>
    <property type="match status" value="1"/>
</dbReference>
<dbReference type="Proteomes" id="UP000246018">
    <property type="component" value="Unassembled WGS sequence"/>
</dbReference>
<dbReference type="PROSITE" id="PS50043">
    <property type="entry name" value="HTH_LUXR_2"/>
    <property type="match status" value="1"/>
</dbReference>
<dbReference type="Gene3D" id="1.10.10.10">
    <property type="entry name" value="Winged helix-like DNA-binding domain superfamily/Winged helix DNA-binding domain"/>
    <property type="match status" value="1"/>
</dbReference>
<dbReference type="SUPFAM" id="SSF52540">
    <property type="entry name" value="P-loop containing nucleoside triphosphate hydrolases"/>
    <property type="match status" value="1"/>
</dbReference>
<dbReference type="InterPro" id="IPR049945">
    <property type="entry name" value="AAA_22"/>
</dbReference>
<dbReference type="CDD" id="cd06170">
    <property type="entry name" value="LuxR_C_like"/>
    <property type="match status" value="1"/>
</dbReference>